<dbReference type="RefSeq" id="WP_047909955.1">
    <property type="nucleotide sequence ID" value="NZ_CP118101.1"/>
</dbReference>
<dbReference type="Proteomes" id="UP001220962">
    <property type="component" value="Chromosome"/>
</dbReference>
<dbReference type="EMBL" id="CP118108">
    <property type="protein sequence ID" value="WDI03873.1"/>
    <property type="molecule type" value="Genomic_DNA"/>
</dbReference>
<organism evidence="1 3">
    <name type="scientific">Paenibacillus urinalis</name>
    <dbReference type="NCBI Taxonomy" id="521520"/>
    <lineage>
        <taxon>Bacteria</taxon>
        <taxon>Bacillati</taxon>
        <taxon>Bacillota</taxon>
        <taxon>Bacilli</taxon>
        <taxon>Bacillales</taxon>
        <taxon>Paenibacillaceae</taxon>
        <taxon>Paenibacillus</taxon>
    </lineage>
</organism>
<gene>
    <name evidence="1" type="ORF">PUW23_08475</name>
    <name evidence="2" type="ORF">PUW25_07950</name>
</gene>
<dbReference type="EMBL" id="CP118101">
    <property type="protein sequence ID" value="WDH84233.1"/>
    <property type="molecule type" value="Genomic_DNA"/>
</dbReference>
<evidence type="ECO:0000313" key="2">
    <source>
        <dbReference type="EMBL" id="WDI03873.1"/>
    </source>
</evidence>
<reference evidence="1 4" key="1">
    <citation type="submission" date="2023-02" db="EMBL/GenBank/DDBJ databases">
        <title>Pathogen: clinical or host-associated sample.</title>
        <authorList>
            <person name="Hergert J."/>
            <person name="Casey R."/>
            <person name="Wagner J."/>
            <person name="Young E.L."/>
            <person name="Oakeson K.F."/>
        </authorList>
    </citation>
    <scope>NUCLEOTIDE SEQUENCE</scope>
    <source>
        <strain evidence="2 4">2022CK-00829</strain>
        <strain evidence="1">2022CK-00830</strain>
    </source>
</reference>
<accession>A0AAX3N4T8</accession>
<name>A0AAX3N4T8_9BACL</name>
<evidence type="ECO:0000313" key="3">
    <source>
        <dbReference type="Proteomes" id="UP001220962"/>
    </source>
</evidence>
<evidence type="ECO:0000313" key="1">
    <source>
        <dbReference type="EMBL" id="WDH84233.1"/>
    </source>
</evidence>
<dbReference type="Proteomes" id="UP001221519">
    <property type="component" value="Chromosome"/>
</dbReference>
<dbReference type="AlphaFoldDB" id="A0AAX3N4T8"/>
<keyword evidence="4" id="KW-1185">Reference proteome</keyword>
<evidence type="ECO:0000313" key="4">
    <source>
        <dbReference type="Proteomes" id="UP001221519"/>
    </source>
</evidence>
<proteinExistence type="predicted"/>
<protein>
    <submittedName>
        <fullName evidence="1">Uncharacterized protein</fullName>
    </submittedName>
</protein>
<sequence>MKNTTSAGTSNETEFLFNVDIMIHSKSDALALQSLLEMLNAQDQIADFRIQSGMRLGARIEQALKQTAVSDLNLKPIHKSPLLPASGTMKREEEDRCPSEKWLMSAMKEGRLIRLDIRDKNGKDKSIPCRVLNFDALSKLVSIYHVDEKQVYSIHTSEIEKYI</sequence>